<evidence type="ECO:0000313" key="6">
    <source>
        <dbReference type="EMBL" id="PLT52266.1"/>
    </source>
</evidence>
<feature type="domain" description="Response regulatory" evidence="4">
    <location>
        <begin position="6"/>
        <end position="125"/>
    </location>
</feature>
<dbReference type="Gene3D" id="2.40.50.1020">
    <property type="entry name" value="LytTr DNA-binding domain"/>
    <property type="match status" value="1"/>
</dbReference>
<dbReference type="AlphaFoldDB" id="A0A2N5NE27"/>
<dbReference type="PROSITE" id="PS50930">
    <property type="entry name" value="HTH_LYTTR"/>
    <property type="match status" value="1"/>
</dbReference>
<accession>A0A2N5NE27</accession>
<evidence type="ECO:0000259" key="5">
    <source>
        <dbReference type="PROSITE" id="PS50930"/>
    </source>
</evidence>
<dbReference type="Gene3D" id="3.40.50.2300">
    <property type="match status" value="1"/>
</dbReference>
<dbReference type="PANTHER" id="PTHR37299:SF1">
    <property type="entry name" value="STAGE 0 SPORULATION PROTEIN A HOMOLOG"/>
    <property type="match status" value="1"/>
</dbReference>
<dbReference type="Pfam" id="PF04397">
    <property type="entry name" value="LytTR"/>
    <property type="match status" value="1"/>
</dbReference>
<gene>
    <name evidence="6" type="ORF">CDL18_15150</name>
</gene>
<comment type="caution">
    <text evidence="3">Lacks conserved residue(s) required for the propagation of feature annotation.</text>
</comment>
<organism evidence="6 7">
    <name type="scientific">Mediterraneibacter gnavus</name>
    <name type="common">Ruminococcus gnavus</name>
    <dbReference type="NCBI Taxonomy" id="33038"/>
    <lineage>
        <taxon>Bacteria</taxon>
        <taxon>Bacillati</taxon>
        <taxon>Bacillota</taxon>
        <taxon>Clostridia</taxon>
        <taxon>Lachnospirales</taxon>
        <taxon>Lachnospiraceae</taxon>
        <taxon>Mediterraneibacter</taxon>
    </lineage>
</organism>
<dbReference type="InterPro" id="IPR001789">
    <property type="entry name" value="Sig_transdc_resp-reg_receiver"/>
</dbReference>
<feature type="domain" description="HTH LytTR-type" evidence="5">
    <location>
        <begin position="136"/>
        <end position="235"/>
    </location>
</feature>
<evidence type="ECO:0000256" key="2">
    <source>
        <dbReference type="ARBA" id="ARBA00024867"/>
    </source>
</evidence>
<comment type="function">
    <text evidence="2">May play the central regulatory role in sporulation. It may be an element of the effector pathway responsible for the activation of sporulation genes in response to nutritional stress. Spo0A may act in concert with spo0H (a sigma factor) to control the expression of some genes that are critical to the sporulation process.</text>
</comment>
<evidence type="ECO:0000256" key="3">
    <source>
        <dbReference type="PROSITE-ProRule" id="PRU00169"/>
    </source>
</evidence>
<dbReference type="GO" id="GO:0003677">
    <property type="term" value="F:DNA binding"/>
    <property type="evidence" value="ECO:0007669"/>
    <property type="project" value="InterPro"/>
</dbReference>
<dbReference type="SMART" id="SM00850">
    <property type="entry name" value="LytTR"/>
    <property type="match status" value="1"/>
</dbReference>
<reference evidence="6 7" key="1">
    <citation type="journal article" date="2017" name="Genome Med.">
        <title>A novel Ruminococcus gnavus clade enriched in inflammatory bowel disease patients.</title>
        <authorList>
            <person name="Hall A.B."/>
            <person name="Yassour M."/>
            <person name="Sauk J."/>
            <person name="Garner A."/>
            <person name="Jiang X."/>
            <person name="Arthur T."/>
            <person name="Lagoudas G.K."/>
            <person name="Vatanen T."/>
            <person name="Fornelos N."/>
            <person name="Wilson R."/>
            <person name="Bertha M."/>
            <person name="Cohen M."/>
            <person name="Garber J."/>
            <person name="Khalili H."/>
            <person name="Gevers D."/>
            <person name="Ananthakrishnan A.N."/>
            <person name="Kugathasan S."/>
            <person name="Lander E.S."/>
            <person name="Blainey P."/>
            <person name="Vlamakis H."/>
            <person name="Xavier R.J."/>
            <person name="Huttenhower C."/>
        </authorList>
    </citation>
    <scope>NUCLEOTIDE SEQUENCE [LARGE SCALE GENOMIC DNA]</scope>
    <source>
        <strain evidence="6 7">RJX1118</strain>
    </source>
</reference>
<dbReference type="RefSeq" id="WP_101880349.1">
    <property type="nucleotide sequence ID" value="NZ_NIHN01000039.1"/>
</dbReference>
<name>A0A2N5NE27_MEDGN</name>
<evidence type="ECO:0000259" key="4">
    <source>
        <dbReference type="PROSITE" id="PS50110"/>
    </source>
</evidence>
<protein>
    <recommendedName>
        <fullName evidence="1">Stage 0 sporulation protein A homolog</fullName>
    </recommendedName>
</protein>
<dbReference type="PROSITE" id="PS50110">
    <property type="entry name" value="RESPONSE_REGULATORY"/>
    <property type="match status" value="1"/>
</dbReference>
<dbReference type="InterPro" id="IPR007492">
    <property type="entry name" value="LytTR_DNA-bd_dom"/>
</dbReference>
<dbReference type="InterPro" id="IPR046947">
    <property type="entry name" value="LytR-like"/>
</dbReference>
<dbReference type="SUPFAM" id="SSF52172">
    <property type="entry name" value="CheY-like"/>
    <property type="match status" value="1"/>
</dbReference>
<sequence length="239" mass="28120">MDKNMKIAVCDSDKDFLNKVEVILQKLSKNNEVPYITFKYENSYELLAYFSNYKDFDIVLLGFDNMKKNGYETAVDIRKIDSKVKIILVSDVIQFAIKGYDIQISKFLQKPVKDFQLLQVLNTVIEEKQKEDQKFFINKTNARIDKIYYSEIKYIETFGRHTLIHTVHGVYESYITMRNHLKLLENSGFVQSHSGYIVNLNFIKSISEKTVLLRDGEKVILSQKRKTSFIKAFNTYYFC</sequence>
<dbReference type="InterPro" id="IPR011006">
    <property type="entry name" value="CheY-like_superfamily"/>
</dbReference>
<dbReference type="EMBL" id="NIHM01000043">
    <property type="protein sequence ID" value="PLT52266.1"/>
    <property type="molecule type" value="Genomic_DNA"/>
</dbReference>
<evidence type="ECO:0000313" key="7">
    <source>
        <dbReference type="Proteomes" id="UP000234849"/>
    </source>
</evidence>
<proteinExistence type="predicted"/>
<dbReference type="Pfam" id="PF00072">
    <property type="entry name" value="Response_reg"/>
    <property type="match status" value="1"/>
</dbReference>
<comment type="caution">
    <text evidence="6">The sequence shown here is derived from an EMBL/GenBank/DDBJ whole genome shotgun (WGS) entry which is preliminary data.</text>
</comment>
<dbReference type="GO" id="GO:0000156">
    <property type="term" value="F:phosphorelay response regulator activity"/>
    <property type="evidence" value="ECO:0007669"/>
    <property type="project" value="InterPro"/>
</dbReference>
<dbReference type="PANTHER" id="PTHR37299">
    <property type="entry name" value="TRANSCRIPTIONAL REGULATOR-RELATED"/>
    <property type="match status" value="1"/>
</dbReference>
<dbReference type="Proteomes" id="UP000234849">
    <property type="component" value="Unassembled WGS sequence"/>
</dbReference>
<evidence type="ECO:0000256" key="1">
    <source>
        <dbReference type="ARBA" id="ARBA00018672"/>
    </source>
</evidence>